<feature type="transmembrane region" description="Helical" evidence="2">
    <location>
        <begin position="64"/>
        <end position="87"/>
    </location>
</feature>
<sequence>MCARGDRPHLHVTKLGAWPSENDFPVRVWHPYVRSIHDTDRNTTFPSGVLLPRNDPAVEETGDAAIGIAVPGLILLCAGATLLYLLVRESKRKKAGESPPSRGFLARLLRRSSPTGVVSISSAPVTESLVLRRLNTYRFVAAPPQKRASPPLLDAGSVEEEEVVREEQAEESTLHRRYPPSHLSRFSDDPFSDANTPDSAGISPPPSAFLRSRLTLSDAGESLHWDSASSSHGNPFIDSGASVERASLPASASAPSFIGSTASSAHDAAPTESTPPTPRSMSMSDDFGYLSDATMSTLPPSYRTNRANVPRVPHLPPPSSQTSTTHDTITAPPSAFTTRSRRRSIMHGPRPPSGARQQAGAGVEQASTIRDEATGDDETSGCGGPSRRARHGEQQAPRRSMDGGVRLEGGPLEIGGEGRALMAGNAELDPPPMYKGPRVPGEKERFAME</sequence>
<dbReference type="OrthoDB" id="2754014at2759"/>
<dbReference type="OMA" id="RSIMHGP"/>
<feature type="region of interest" description="Disordered" evidence="1">
    <location>
        <begin position="253"/>
        <end position="449"/>
    </location>
</feature>
<feature type="region of interest" description="Disordered" evidence="1">
    <location>
        <begin position="147"/>
        <end position="207"/>
    </location>
</feature>
<dbReference type="AlphaFoldDB" id="A0A1M2VCA7"/>
<keyword evidence="2" id="KW-0812">Transmembrane</keyword>
<evidence type="ECO:0000256" key="1">
    <source>
        <dbReference type="SAM" id="MobiDB-lite"/>
    </source>
</evidence>
<feature type="compositionally biased region" description="Basic and acidic residues" evidence="1">
    <location>
        <begin position="440"/>
        <end position="449"/>
    </location>
</feature>
<dbReference type="EMBL" id="MNAD01001480">
    <property type="protein sequence ID" value="OJT05173.1"/>
    <property type="molecule type" value="Genomic_DNA"/>
</dbReference>
<reference evidence="3 4" key="1">
    <citation type="submission" date="2016-10" db="EMBL/GenBank/DDBJ databases">
        <title>Genome sequence of the basidiomycete white-rot fungus Trametes pubescens.</title>
        <authorList>
            <person name="Makela M.R."/>
            <person name="Granchi Z."/>
            <person name="Peng M."/>
            <person name="De Vries R.P."/>
            <person name="Grigoriev I."/>
            <person name="Riley R."/>
            <person name="Hilden K."/>
        </authorList>
    </citation>
    <scope>NUCLEOTIDE SEQUENCE [LARGE SCALE GENOMIC DNA]</scope>
    <source>
        <strain evidence="3 4">FBCC735</strain>
    </source>
</reference>
<evidence type="ECO:0000313" key="4">
    <source>
        <dbReference type="Proteomes" id="UP000184267"/>
    </source>
</evidence>
<feature type="compositionally biased region" description="Acidic residues" evidence="1">
    <location>
        <begin position="157"/>
        <end position="170"/>
    </location>
</feature>
<organism evidence="3 4">
    <name type="scientific">Trametes pubescens</name>
    <name type="common">White-rot fungus</name>
    <dbReference type="NCBI Taxonomy" id="154538"/>
    <lineage>
        <taxon>Eukaryota</taxon>
        <taxon>Fungi</taxon>
        <taxon>Dikarya</taxon>
        <taxon>Basidiomycota</taxon>
        <taxon>Agaricomycotina</taxon>
        <taxon>Agaricomycetes</taxon>
        <taxon>Polyporales</taxon>
        <taxon>Polyporaceae</taxon>
        <taxon>Trametes</taxon>
    </lineage>
</organism>
<protein>
    <submittedName>
        <fullName evidence="3">Uncharacterized protein</fullName>
    </submittedName>
</protein>
<keyword evidence="2" id="KW-1133">Transmembrane helix</keyword>
<name>A0A1M2VCA7_TRAPU</name>
<dbReference type="Proteomes" id="UP000184267">
    <property type="component" value="Unassembled WGS sequence"/>
</dbReference>
<proteinExistence type="predicted"/>
<evidence type="ECO:0000313" key="3">
    <source>
        <dbReference type="EMBL" id="OJT05173.1"/>
    </source>
</evidence>
<gene>
    <name evidence="3" type="ORF">TRAPUB_3998</name>
</gene>
<keyword evidence="4" id="KW-1185">Reference proteome</keyword>
<feature type="compositionally biased region" description="Polar residues" evidence="1">
    <location>
        <begin position="293"/>
        <end position="307"/>
    </location>
</feature>
<comment type="caution">
    <text evidence="3">The sequence shown here is derived from an EMBL/GenBank/DDBJ whole genome shotgun (WGS) entry which is preliminary data.</text>
</comment>
<keyword evidence="2" id="KW-0472">Membrane</keyword>
<evidence type="ECO:0000256" key="2">
    <source>
        <dbReference type="SAM" id="Phobius"/>
    </source>
</evidence>
<accession>A0A1M2VCA7</accession>